<proteinExistence type="inferred from homology"/>
<organism evidence="4 5">
    <name type="scientific">Ottowia pentelensis</name>
    <dbReference type="NCBI Taxonomy" id="511108"/>
    <lineage>
        <taxon>Bacteria</taxon>
        <taxon>Pseudomonadati</taxon>
        <taxon>Pseudomonadota</taxon>
        <taxon>Betaproteobacteria</taxon>
        <taxon>Burkholderiales</taxon>
        <taxon>Comamonadaceae</taxon>
        <taxon>Ottowia</taxon>
    </lineage>
</organism>
<dbReference type="InterPro" id="IPR002563">
    <property type="entry name" value="Flavin_Rdtase-like_dom"/>
</dbReference>
<evidence type="ECO:0000313" key="4">
    <source>
        <dbReference type="EMBL" id="MFC0593349.1"/>
    </source>
</evidence>
<dbReference type="SUPFAM" id="SSF50475">
    <property type="entry name" value="FMN-binding split barrel"/>
    <property type="match status" value="1"/>
</dbReference>
<sequence length="176" mass="18682">MSPPTAAVATRLSPTTFRAALGMFATGVTVVTARAANGQLVGLTANSFNSVSLDPPLVLWSLSGRSASLAVLRAGTHYAINVLAADQLEVAQRFAAPMRDRWAGVAWQPGQAGAPLIEGAAARFECFNRSRYVEGDHVIFVGQVEHCDHRAGAAPLLFHGGRYYTEHEVRGRPSGP</sequence>
<evidence type="ECO:0000313" key="5">
    <source>
        <dbReference type="Proteomes" id="UP001589834"/>
    </source>
</evidence>
<dbReference type="InterPro" id="IPR012349">
    <property type="entry name" value="Split_barrel_FMN-bd"/>
</dbReference>
<dbReference type="GO" id="GO:0016491">
    <property type="term" value="F:oxidoreductase activity"/>
    <property type="evidence" value="ECO:0007669"/>
    <property type="project" value="UniProtKB-KW"/>
</dbReference>
<dbReference type="Proteomes" id="UP001589834">
    <property type="component" value="Unassembled WGS sequence"/>
</dbReference>
<dbReference type="InterPro" id="IPR050268">
    <property type="entry name" value="NADH-dep_flavin_reductase"/>
</dbReference>
<comment type="similarity">
    <text evidence="1">Belongs to the non-flavoprotein flavin reductase family.</text>
</comment>
<dbReference type="SMART" id="SM00903">
    <property type="entry name" value="Flavin_Reduct"/>
    <property type="match status" value="1"/>
</dbReference>
<dbReference type="EC" id="1.5.1.-" evidence="4"/>
<keyword evidence="2 4" id="KW-0560">Oxidoreductase</keyword>
<evidence type="ECO:0000256" key="1">
    <source>
        <dbReference type="ARBA" id="ARBA00008898"/>
    </source>
</evidence>
<dbReference type="Gene3D" id="2.30.110.10">
    <property type="entry name" value="Electron Transport, Fmn-binding Protein, Chain A"/>
    <property type="match status" value="1"/>
</dbReference>
<evidence type="ECO:0000256" key="2">
    <source>
        <dbReference type="ARBA" id="ARBA00023002"/>
    </source>
</evidence>
<keyword evidence="5" id="KW-1185">Reference proteome</keyword>
<protein>
    <submittedName>
        <fullName evidence="4">Flavin reductase family protein</fullName>
        <ecNumber evidence="4">1.5.1.-</ecNumber>
    </submittedName>
</protein>
<feature type="domain" description="Flavin reductase like" evidence="3">
    <location>
        <begin position="21"/>
        <end position="165"/>
    </location>
</feature>
<dbReference type="Pfam" id="PF01613">
    <property type="entry name" value="Flavin_Reduct"/>
    <property type="match status" value="1"/>
</dbReference>
<evidence type="ECO:0000259" key="3">
    <source>
        <dbReference type="SMART" id="SM00903"/>
    </source>
</evidence>
<dbReference type="RefSeq" id="WP_293222585.1">
    <property type="nucleotide sequence ID" value="NZ_JBHLTN010000024.1"/>
</dbReference>
<gene>
    <name evidence="4" type="ORF">ACFFGG_12380</name>
</gene>
<name>A0ABV6PUX0_9BURK</name>
<dbReference type="PANTHER" id="PTHR30466">
    <property type="entry name" value="FLAVIN REDUCTASE"/>
    <property type="match status" value="1"/>
</dbReference>
<reference evidence="4 5" key="1">
    <citation type="submission" date="2024-09" db="EMBL/GenBank/DDBJ databases">
        <authorList>
            <person name="Sun Q."/>
            <person name="Mori K."/>
        </authorList>
    </citation>
    <scope>NUCLEOTIDE SEQUENCE [LARGE SCALE GENOMIC DNA]</scope>
    <source>
        <strain evidence="4 5">NCAIM B.02336</strain>
    </source>
</reference>
<comment type="caution">
    <text evidence="4">The sequence shown here is derived from an EMBL/GenBank/DDBJ whole genome shotgun (WGS) entry which is preliminary data.</text>
</comment>
<dbReference type="EMBL" id="JBHLTN010000024">
    <property type="protein sequence ID" value="MFC0593349.1"/>
    <property type="molecule type" value="Genomic_DNA"/>
</dbReference>
<dbReference type="PANTHER" id="PTHR30466:SF11">
    <property type="entry name" value="FLAVIN-DEPENDENT MONOOXYGENASE, REDUCTASE SUBUNIT HSAB"/>
    <property type="match status" value="1"/>
</dbReference>
<accession>A0ABV6PUX0</accession>